<comment type="similarity">
    <text evidence="2">Belongs to the FAD-binding oxidoreductase/transferase type 4 family.</text>
</comment>
<keyword evidence="3" id="KW-0285">Flavoprotein</keyword>
<evidence type="ECO:0000313" key="9">
    <source>
        <dbReference type="EMBL" id="MXR20628.1"/>
    </source>
</evidence>
<sequence length="458" mass="48133">MQEFCASLPLAADQWTLADAERSQHATDWGTDRADGSAPAAVVWPESTADVAAVLERANETGVPVTPYGAGTGIAGNAVPVRGGVSLDTTRMDAVLDVRPDDFQIDVQPGVIGIDVDEALARHGQFFPPLPTSGAMATVGGMVSTDASGRRTVKYGTVGDWVRELEAVAGDGTVFTAGTKAVKSSSGYNLRDLVVGSEGTLAVVTRVTLETAGIPAEIRGGRAVFESVEDAAAAIADARRSGVDVASMELVDQHCARIANDHLDTGLPDRPMVFLEFHRNHGVDAEIEFCESVFADHDPLRFDVVDDAAMDDLWAVREELADAVVQHDPTLVSAHSGDVAVPPSEFPALVSFIHDRAADAGLQAPTFGHAGDGNVHFDVLVDPDDPEMVDRGSAVSHAVIDRAIELGGTCTAEHGIGNTKREFVRPEHGDGAVGLMGRVKDVFDPNGVLNPGKVLPED</sequence>
<dbReference type="RefSeq" id="WP_159526164.1">
    <property type="nucleotide sequence ID" value="NZ_WUUU01000053.1"/>
</dbReference>
<dbReference type="EMBL" id="WUUU01000053">
    <property type="protein sequence ID" value="MXR20628.1"/>
    <property type="molecule type" value="Genomic_DNA"/>
</dbReference>
<evidence type="ECO:0000313" key="10">
    <source>
        <dbReference type="Proteomes" id="UP000471521"/>
    </source>
</evidence>
<dbReference type="Gene3D" id="3.30.70.2740">
    <property type="match status" value="1"/>
</dbReference>
<dbReference type="InterPro" id="IPR004113">
    <property type="entry name" value="FAD-bd_oxidored_4_C"/>
</dbReference>
<accession>A0A6B0SGB5</accession>
<feature type="domain" description="FAD-binding PCMH-type" evidence="8">
    <location>
        <begin position="35"/>
        <end position="214"/>
    </location>
</feature>
<dbReference type="AlphaFoldDB" id="A0A6B0SGB5"/>
<dbReference type="Gene3D" id="1.10.45.10">
    <property type="entry name" value="Vanillyl-alcohol Oxidase, Chain A, domain 4"/>
    <property type="match status" value="1"/>
</dbReference>
<name>A0A6B0SGB5_9EURY</name>
<reference evidence="9 10" key="1">
    <citation type="submission" date="2019-12" db="EMBL/GenBank/DDBJ databases">
        <title>Isolation and characterization of three novel carbon monoxide-oxidizing members of Halobacteria from salione crusts and soils.</title>
        <authorList>
            <person name="Myers M.R."/>
            <person name="King G.M."/>
        </authorList>
    </citation>
    <scope>NUCLEOTIDE SEQUENCE [LARGE SCALE GENOMIC DNA]</scope>
    <source>
        <strain evidence="9 10">PCN9</strain>
    </source>
</reference>
<dbReference type="InterPro" id="IPR016169">
    <property type="entry name" value="FAD-bd_PCMH_sub2"/>
</dbReference>
<evidence type="ECO:0000256" key="4">
    <source>
        <dbReference type="ARBA" id="ARBA00022827"/>
    </source>
</evidence>
<dbReference type="GO" id="GO:0071949">
    <property type="term" value="F:FAD binding"/>
    <property type="evidence" value="ECO:0007669"/>
    <property type="project" value="InterPro"/>
</dbReference>
<dbReference type="GO" id="GO:0008720">
    <property type="term" value="F:D-lactate dehydrogenase (NAD+) activity"/>
    <property type="evidence" value="ECO:0007669"/>
    <property type="project" value="TreeGrafter"/>
</dbReference>
<evidence type="ECO:0000256" key="1">
    <source>
        <dbReference type="ARBA" id="ARBA00001974"/>
    </source>
</evidence>
<dbReference type="OrthoDB" id="26910at2157"/>
<dbReference type="SUPFAM" id="SSF56176">
    <property type="entry name" value="FAD-binding/transporter-associated domain-like"/>
    <property type="match status" value="1"/>
</dbReference>
<dbReference type="SUPFAM" id="SSF55103">
    <property type="entry name" value="FAD-linked oxidases, C-terminal domain"/>
    <property type="match status" value="1"/>
</dbReference>
<dbReference type="InterPro" id="IPR016171">
    <property type="entry name" value="Vanillyl_alc_oxidase_C-sub2"/>
</dbReference>
<evidence type="ECO:0000256" key="3">
    <source>
        <dbReference type="ARBA" id="ARBA00022630"/>
    </source>
</evidence>
<dbReference type="Pfam" id="PF02913">
    <property type="entry name" value="FAD-oxidase_C"/>
    <property type="match status" value="1"/>
</dbReference>
<comment type="caution">
    <text evidence="9">The sequence shown here is derived from an EMBL/GenBank/DDBJ whole genome shotgun (WGS) entry which is preliminary data.</text>
</comment>
<keyword evidence="4" id="KW-0274">FAD</keyword>
<evidence type="ECO:0000259" key="8">
    <source>
        <dbReference type="PROSITE" id="PS51387"/>
    </source>
</evidence>
<dbReference type="InterPro" id="IPR016166">
    <property type="entry name" value="FAD-bd_PCMH"/>
</dbReference>
<dbReference type="InterPro" id="IPR036318">
    <property type="entry name" value="FAD-bd_PCMH-like_sf"/>
</dbReference>
<dbReference type="Gene3D" id="3.30.465.10">
    <property type="match status" value="1"/>
</dbReference>
<evidence type="ECO:0000256" key="5">
    <source>
        <dbReference type="ARBA" id="ARBA00022946"/>
    </source>
</evidence>
<comment type="cofactor">
    <cofactor evidence="1">
        <name>FAD</name>
        <dbReference type="ChEBI" id="CHEBI:57692"/>
    </cofactor>
</comment>
<dbReference type="PROSITE" id="PS51387">
    <property type="entry name" value="FAD_PCMH"/>
    <property type="match status" value="1"/>
</dbReference>
<dbReference type="Pfam" id="PF01565">
    <property type="entry name" value="FAD_binding_4"/>
    <property type="match status" value="1"/>
</dbReference>
<dbReference type="InterPro" id="IPR006094">
    <property type="entry name" value="Oxid_FAD_bind_N"/>
</dbReference>
<dbReference type="FunFam" id="1.10.45.10:FF:000001">
    <property type="entry name" value="D-lactate dehydrogenase mitochondrial"/>
    <property type="match status" value="1"/>
</dbReference>
<keyword evidence="10" id="KW-1185">Reference proteome</keyword>
<dbReference type="PANTHER" id="PTHR11748">
    <property type="entry name" value="D-LACTATE DEHYDROGENASE"/>
    <property type="match status" value="1"/>
</dbReference>
<evidence type="ECO:0000256" key="2">
    <source>
        <dbReference type="ARBA" id="ARBA00008000"/>
    </source>
</evidence>
<protein>
    <recommendedName>
        <fullName evidence="7">D-lactate dehydrogenase (cytochrome)</fullName>
        <ecNumber evidence="7">1.1.2.4</ecNumber>
    </recommendedName>
</protein>
<keyword evidence="6" id="KW-0560">Oxidoreductase</keyword>
<proteinExistence type="inferred from homology"/>
<keyword evidence="5" id="KW-0809">Transit peptide</keyword>
<dbReference type="GO" id="GO:0004458">
    <property type="term" value="F:D-lactate dehydrogenase (cytochrome) activity"/>
    <property type="evidence" value="ECO:0007669"/>
    <property type="project" value="UniProtKB-EC"/>
</dbReference>
<organism evidence="9 10">
    <name type="scientific">Halobacterium bonnevillei</name>
    <dbReference type="NCBI Taxonomy" id="2692200"/>
    <lineage>
        <taxon>Archaea</taxon>
        <taxon>Methanobacteriati</taxon>
        <taxon>Methanobacteriota</taxon>
        <taxon>Stenosarchaea group</taxon>
        <taxon>Halobacteria</taxon>
        <taxon>Halobacteriales</taxon>
        <taxon>Halobacteriaceae</taxon>
        <taxon>Halobacterium</taxon>
    </lineage>
</organism>
<dbReference type="EC" id="1.1.2.4" evidence="7"/>
<dbReference type="FunFam" id="3.30.70.2740:FF:000001">
    <property type="entry name" value="D-lactate dehydrogenase mitochondrial"/>
    <property type="match status" value="1"/>
</dbReference>
<dbReference type="GO" id="GO:1903457">
    <property type="term" value="P:lactate catabolic process"/>
    <property type="evidence" value="ECO:0007669"/>
    <property type="project" value="TreeGrafter"/>
</dbReference>
<dbReference type="PANTHER" id="PTHR11748:SF111">
    <property type="entry name" value="D-LACTATE DEHYDROGENASE, MITOCHONDRIAL-RELATED"/>
    <property type="match status" value="1"/>
</dbReference>
<dbReference type="Proteomes" id="UP000471521">
    <property type="component" value="Unassembled WGS sequence"/>
</dbReference>
<dbReference type="InterPro" id="IPR016164">
    <property type="entry name" value="FAD-linked_Oxase-like_C"/>
</dbReference>
<gene>
    <name evidence="9" type="ORF">GRX66_08400</name>
</gene>
<evidence type="ECO:0000256" key="6">
    <source>
        <dbReference type="ARBA" id="ARBA00023002"/>
    </source>
</evidence>
<evidence type="ECO:0000256" key="7">
    <source>
        <dbReference type="ARBA" id="ARBA00038897"/>
    </source>
</evidence>